<keyword evidence="6" id="KW-1185">Reference proteome</keyword>
<dbReference type="SMART" id="SM00382">
    <property type="entry name" value="AAA"/>
    <property type="match status" value="1"/>
</dbReference>
<dbReference type="EMBL" id="JAWLKB010000060">
    <property type="protein sequence ID" value="MDV6271600.1"/>
    <property type="molecule type" value="Genomic_DNA"/>
</dbReference>
<dbReference type="PROSITE" id="PS00211">
    <property type="entry name" value="ABC_TRANSPORTER_1"/>
    <property type="match status" value="1"/>
</dbReference>
<accession>A0ABU4C515</accession>
<dbReference type="CDD" id="cd03293">
    <property type="entry name" value="ABC_NrtD_SsuB_transporters"/>
    <property type="match status" value="1"/>
</dbReference>
<dbReference type="SUPFAM" id="SSF52540">
    <property type="entry name" value="P-loop containing nucleoside triphosphate hydrolases"/>
    <property type="match status" value="1"/>
</dbReference>
<dbReference type="PANTHER" id="PTHR42788">
    <property type="entry name" value="TAURINE IMPORT ATP-BINDING PROTEIN-RELATED"/>
    <property type="match status" value="1"/>
</dbReference>
<dbReference type="InterPro" id="IPR003593">
    <property type="entry name" value="AAA+_ATPase"/>
</dbReference>
<dbReference type="Proteomes" id="UP001185927">
    <property type="component" value="Unassembled WGS sequence"/>
</dbReference>
<dbReference type="Gene3D" id="3.40.50.300">
    <property type="entry name" value="P-loop containing nucleotide triphosphate hydrolases"/>
    <property type="match status" value="1"/>
</dbReference>
<evidence type="ECO:0000313" key="5">
    <source>
        <dbReference type="EMBL" id="MDV6271600.1"/>
    </source>
</evidence>
<sequence>MKVDLPNSSQASLNRTIADTNKDVETLNHHAVELINVSQVFATKKGPFTALQDVNFHVERGEFVSVVGPSGCGKSTLVGLISGLTRPHSGTVRVLGSEVTRVDSRVGVIFQRDALLPWRTALENVELALRYRGRRRNEAQRVARDWLARVGLKGFESSYPHQLSGGMRKRVSIAATMCYEPDLLLMDEPFSALDVQTRSLMENDLLDIWSQSDQSVIFITHDL</sequence>
<protein>
    <submittedName>
        <fullName evidence="5">ABC transporter ATP-binding protein</fullName>
    </submittedName>
</protein>
<feature type="non-terminal residue" evidence="5">
    <location>
        <position position="223"/>
    </location>
</feature>
<evidence type="ECO:0000256" key="2">
    <source>
        <dbReference type="ARBA" id="ARBA00022741"/>
    </source>
</evidence>
<evidence type="ECO:0000259" key="4">
    <source>
        <dbReference type="PROSITE" id="PS50893"/>
    </source>
</evidence>
<evidence type="ECO:0000256" key="1">
    <source>
        <dbReference type="ARBA" id="ARBA00022448"/>
    </source>
</evidence>
<keyword evidence="2" id="KW-0547">Nucleotide-binding</keyword>
<gene>
    <name evidence="5" type="ORF">R3Q16_33945</name>
</gene>
<dbReference type="InterPro" id="IPR027417">
    <property type="entry name" value="P-loop_NTPase"/>
</dbReference>
<name>A0ABU4C515_RHOGO</name>
<evidence type="ECO:0000256" key="3">
    <source>
        <dbReference type="ARBA" id="ARBA00022840"/>
    </source>
</evidence>
<dbReference type="RefSeq" id="WP_317546161.1">
    <property type="nucleotide sequence ID" value="NZ_JAWLKB010000060.1"/>
</dbReference>
<evidence type="ECO:0000313" key="6">
    <source>
        <dbReference type="Proteomes" id="UP001185927"/>
    </source>
</evidence>
<keyword evidence="3 5" id="KW-0067">ATP-binding</keyword>
<dbReference type="GO" id="GO:0005524">
    <property type="term" value="F:ATP binding"/>
    <property type="evidence" value="ECO:0007669"/>
    <property type="project" value="UniProtKB-KW"/>
</dbReference>
<keyword evidence="1" id="KW-0813">Transport</keyword>
<feature type="domain" description="ABC transporter" evidence="4">
    <location>
        <begin position="32"/>
        <end position="223"/>
    </location>
</feature>
<dbReference type="InterPro" id="IPR017871">
    <property type="entry name" value="ABC_transporter-like_CS"/>
</dbReference>
<proteinExistence type="predicted"/>
<dbReference type="Pfam" id="PF00005">
    <property type="entry name" value="ABC_tran"/>
    <property type="match status" value="1"/>
</dbReference>
<dbReference type="InterPro" id="IPR050166">
    <property type="entry name" value="ABC_transporter_ATP-bind"/>
</dbReference>
<reference evidence="5 6" key="1">
    <citation type="submission" date="2023-10" db="EMBL/GenBank/DDBJ databases">
        <title>Development of a sustainable strategy for remediation of hydrocarbon-contaminated territories based on the waste exchange concept.</title>
        <authorList>
            <person name="Krivoruchko A."/>
        </authorList>
    </citation>
    <scope>NUCLEOTIDE SEQUENCE [LARGE SCALE GENOMIC DNA]</scope>
    <source>
        <strain evidence="5 6">IEGM 1203</strain>
    </source>
</reference>
<dbReference type="InterPro" id="IPR003439">
    <property type="entry name" value="ABC_transporter-like_ATP-bd"/>
</dbReference>
<organism evidence="5 6">
    <name type="scientific">Rhodococcus globerulus</name>
    <dbReference type="NCBI Taxonomy" id="33008"/>
    <lineage>
        <taxon>Bacteria</taxon>
        <taxon>Bacillati</taxon>
        <taxon>Actinomycetota</taxon>
        <taxon>Actinomycetes</taxon>
        <taxon>Mycobacteriales</taxon>
        <taxon>Nocardiaceae</taxon>
        <taxon>Rhodococcus</taxon>
    </lineage>
</organism>
<comment type="caution">
    <text evidence="5">The sequence shown here is derived from an EMBL/GenBank/DDBJ whole genome shotgun (WGS) entry which is preliminary data.</text>
</comment>
<dbReference type="PROSITE" id="PS50893">
    <property type="entry name" value="ABC_TRANSPORTER_2"/>
    <property type="match status" value="1"/>
</dbReference>
<dbReference type="PANTHER" id="PTHR42788:SF13">
    <property type="entry name" value="ALIPHATIC SULFONATES IMPORT ATP-BINDING PROTEIN SSUB"/>
    <property type="match status" value="1"/>
</dbReference>